<dbReference type="PANTHER" id="PTHR34387">
    <property type="entry name" value="SLR1258 PROTEIN"/>
    <property type="match status" value="1"/>
</dbReference>
<dbReference type="Gene3D" id="3.30.70.2970">
    <property type="entry name" value="Protein of unknown function (DUF541), domain 2"/>
    <property type="match status" value="1"/>
</dbReference>
<keyword evidence="2" id="KW-1185">Reference proteome</keyword>
<accession>A0A931I6G9</accession>
<evidence type="ECO:0000313" key="1">
    <source>
        <dbReference type="EMBL" id="MBH0775091.1"/>
    </source>
</evidence>
<dbReference type="Proteomes" id="UP000655751">
    <property type="component" value="Unassembled WGS sequence"/>
</dbReference>
<organism evidence="1 2">
    <name type="scientific">Nocardia bovistercoris</name>
    <dbReference type="NCBI Taxonomy" id="2785916"/>
    <lineage>
        <taxon>Bacteria</taxon>
        <taxon>Bacillati</taxon>
        <taxon>Actinomycetota</taxon>
        <taxon>Actinomycetes</taxon>
        <taxon>Mycobacteriales</taxon>
        <taxon>Nocardiaceae</taxon>
        <taxon>Nocardia</taxon>
    </lineage>
</organism>
<dbReference type="EMBL" id="JADMLG010000001">
    <property type="protein sequence ID" value="MBH0775091.1"/>
    <property type="molecule type" value="Genomic_DNA"/>
</dbReference>
<dbReference type="Gene3D" id="3.30.110.170">
    <property type="entry name" value="Protein of unknown function (DUF541), domain 1"/>
    <property type="match status" value="1"/>
</dbReference>
<sequence length="224" mass="23015">MESSKSDATVTTFGYGAIRAVPDLIRVTVSVESRAERVAEAYGTAGARIAAVTAVLRADGVADADIATGGVSVRTETVWSEGQGNRITGYVASTDLTVLLRDIGPDADPGPAAIIAHCVEAGGDDVRLGGLTRAIADQAALLASARDAAWDDALAKATRYAARADRVLGPVLEITEDTASAAPTGPRLMAVSAPLERSFGATPIPVELGESEVSATLRVTWRLA</sequence>
<name>A0A931I6G9_9NOCA</name>
<comment type="caution">
    <text evidence="1">The sequence shown here is derived from an EMBL/GenBank/DDBJ whole genome shotgun (WGS) entry which is preliminary data.</text>
</comment>
<dbReference type="AlphaFoldDB" id="A0A931I6G9"/>
<proteinExistence type="predicted"/>
<dbReference type="RefSeq" id="WP_196147412.1">
    <property type="nucleotide sequence ID" value="NZ_JADMLG010000001.1"/>
</dbReference>
<dbReference type="PANTHER" id="PTHR34387:SF1">
    <property type="entry name" value="PERIPLASMIC IMMUNOGENIC PROTEIN"/>
    <property type="match status" value="1"/>
</dbReference>
<dbReference type="InterPro" id="IPR052022">
    <property type="entry name" value="26kDa_periplasmic_antigen"/>
</dbReference>
<evidence type="ECO:0000313" key="2">
    <source>
        <dbReference type="Proteomes" id="UP000655751"/>
    </source>
</evidence>
<dbReference type="GO" id="GO:0006974">
    <property type="term" value="P:DNA damage response"/>
    <property type="evidence" value="ECO:0007669"/>
    <property type="project" value="TreeGrafter"/>
</dbReference>
<gene>
    <name evidence="1" type="ORF">IT779_02180</name>
</gene>
<protein>
    <submittedName>
        <fullName evidence="1">SIMPL domain-containing protein</fullName>
    </submittedName>
</protein>
<dbReference type="Pfam" id="PF04402">
    <property type="entry name" value="SIMPL"/>
    <property type="match status" value="1"/>
</dbReference>
<dbReference type="InterPro" id="IPR007497">
    <property type="entry name" value="SIMPL/DUF541"/>
</dbReference>
<reference evidence="1" key="1">
    <citation type="submission" date="2020-11" db="EMBL/GenBank/DDBJ databases">
        <title>Nocardia NEAU-351.nov., a novel actinomycete isolated from the cow dung.</title>
        <authorList>
            <person name="Zhang X."/>
        </authorList>
    </citation>
    <scope>NUCLEOTIDE SEQUENCE</scope>
    <source>
        <strain evidence="1">NEAU-351</strain>
    </source>
</reference>